<dbReference type="InterPro" id="IPR009057">
    <property type="entry name" value="Homeodomain-like_sf"/>
</dbReference>
<keyword evidence="5" id="KW-0805">Transcription regulation</keyword>
<accession>A0ABU6GCC1</accession>
<dbReference type="SMART" id="SM00342">
    <property type="entry name" value="HTH_ARAC"/>
    <property type="match status" value="1"/>
</dbReference>
<sequence>MKIMIVDDEEKIRLGLSKLIVKASPAYEIVGACASGAECLEALRVHKPDLVITDIKMPGMSGLELAKMINQLYTDIKCVILSGFGEFEYARKAIASGVSAYLLKPVDKQELYDLLAKLHRDMPNVYQPIALSGKEDDHLKSRLLGKKTTEADAADIPQLAGMANHSAYCIVVIVSDAVVPRKAFRHWLQPGKESVVARLEMVEMDERTIAFIAIFDSQAESSIQAIQSHLSYILASEHAFRASVGISRLHRSAQELAEGYRESLDAIEINFYRSDKSPLSLASHSQFGSLHRVEAYRKRVLESMEILDVPGVELHLREMLREISVVKLRMNHLIELVETLFYALHKEAGKRQDTCNQNVVELDWGIVVKNCFNFGEAKSLIENRLIEGLGRLLNERNTQGGGTVYQIKKIIELEYADMLDLNSLAKRVFLTPSYLSKLFRQEAGTTIIEYIISVRMNKAKELLLNQMQLKTYQVGELVGYRDPAYFNKQFKKVVGLTPKEFRDIVS</sequence>
<keyword evidence="6" id="KW-0238">DNA-binding</keyword>
<dbReference type="InterPro" id="IPR051552">
    <property type="entry name" value="HptR"/>
</dbReference>
<evidence type="ECO:0000259" key="10">
    <source>
        <dbReference type="PROSITE" id="PS50110"/>
    </source>
</evidence>
<name>A0ABU6GCC1_9BACL</name>
<organism evidence="11 12">
    <name type="scientific">Paenibacillus alba</name>
    <dbReference type="NCBI Taxonomy" id="1197127"/>
    <lineage>
        <taxon>Bacteria</taxon>
        <taxon>Bacillati</taxon>
        <taxon>Bacillota</taxon>
        <taxon>Bacilli</taxon>
        <taxon>Bacillales</taxon>
        <taxon>Paenibacillaceae</taxon>
        <taxon>Paenibacillus</taxon>
    </lineage>
</organism>
<dbReference type="SMART" id="SM00448">
    <property type="entry name" value="REC"/>
    <property type="match status" value="1"/>
</dbReference>
<dbReference type="InterPro" id="IPR018060">
    <property type="entry name" value="HTH_AraC"/>
</dbReference>
<keyword evidence="4" id="KW-0902">Two-component regulatory system</keyword>
<keyword evidence="2" id="KW-0963">Cytoplasm</keyword>
<evidence type="ECO:0000256" key="4">
    <source>
        <dbReference type="ARBA" id="ARBA00023012"/>
    </source>
</evidence>
<dbReference type="CDD" id="cd17536">
    <property type="entry name" value="REC_YesN-like"/>
    <property type="match status" value="1"/>
</dbReference>
<dbReference type="PROSITE" id="PS01124">
    <property type="entry name" value="HTH_ARAC_FAMILY_2"/>
    <property type="match status" value="1"/>
</dbReference>
<gene>
    <name evidence="11" type="ORF">P4I72_32565</name>
</gene>
<keyword evidence="12" id="KW-1185">Reference proteome</keyword>
<dbReference type="Gene3D" id="3.40.50.2300">
    <property type="match status" value="1"/>
</dbReference>
<proteinExistence type="predicted"/>
<feature type="domain" description="Response regulatory" evidence="10">
    <location>
        <begin position="2"/>
        <end position="119"/>
    </location>
</feature>
<keyword evidence="7" id="KW-0804">Transcription</keyword>
<dbReference type="InterPro" id="IPR001789">
    <property type="entry name" value="Sig_transdc_resp-reg_receiver"/>
</dbReference>
<dbReference type="SUPFAM" id="SSF52172">
    <property type="entry name" value="CheY-like"/>
    <property type="match status" value="1"/>
</dbReference>
<keyword evidence="3 8" id="KW-0597">Phosphoprotein</keyword>
<evidence type="ECO:0000256" key="7">
    <source>
        <dbReference type="ARBA" id="ARBA00023163"/>
    </source>
</evidence>
<evidence type="ECO:0000256" key="5">
    <source>
        <dbReference type="ARBA" id="ARBA00023015"/>
    </source>
</evidence>
<comment type="subcellular location">
    <subcellularLocation>
        <location evidence="1">Cytoplasm</location>
    </subcellularLocation>
</comment>
<evidence type="ECO:0000256" key="1">
    <source>
        <dbReference type="ARBA" id="ARBA00004496"/>
    </source>
</evidence>
<evidence type="ECO:0000259" key="9">
    <source>
        <dbReference type="PROSITE" id="PS01124"/>
    </source>
</evidence>
<dbReference type="Pfam" id="PF00072">
    <property type="entry name" value="Response_reg"/>
    <property type="match status" value="1"/>
</dbReference>
<evidence type="ECO:0000313" key="11">
    <source>
        <dbReference type="EMBL" id="MEC0231846.1"/>
    </source>
</evidence>
<evidence type="ECO:0000256" key="6">
    <source>
        <dbReference type="ARBA" id="ARBA00023125"/>
    </source>
</evidence>
<dbReference type="PROSITE" id="PS50110">
    <property type="entry name" value="RESPONSE_REGULATORY"/>
    <property type="match status" value="1"/>
</dbReference>
<dbReference type="Pfam" id="PF12833">
    <property type="entry name" value="HTH_18"/>
    <property type="match status" value="1"/>
</dbReference>
<dbReference type="Gene3D" id="1.10.10.60">
    <property type="entry name" value="Homeodomain-like"/>
    <property type="match status" value="2"/>
</dbReference>
<reference evidence="11 12" key="1">
    <citation type="submission" date="2023-03" db="EMBL/GenBank/DDBJ databases">
        <title>Bacillus Genome Sequencing.</title>
        <authorList>
            <person name="Dunlap C."/>
        </authorList>
    </citation>
    <scope>NUCLEOTIDE SEQUENCE [LARGE SCALE GENOMIC DNA]</scope>
    <source>
        <strain evidence="11 12">BD-533</strain>
    </source>
</reference>
<evidence type="ECO:0000256" key="3">
    <source>
        <dbReference type="ARBA" id="ARBA00022553"/>
    </source>
</evidence>
<dbReference type="SUPFAM" id="SSF46689">
    <property type="entry name" value="Homeodomain-like"/>
    <property type="match status" value="1"/>
</dbReference>
<dbReference type="RefSeq" id="WP_326075921.1">
    <property type="nucleotide sequence ID" value="NZ_JARLKY010000106.1"/>
</dbReference>
<evidence type="ECO:0000313" key="12">
    <source>
        <dbReference type="Proteomes" id="UP001338137"/>
    </source>
</evidence>
<evidence type="ECO:0000256" key="8">
    <source>
        <dbReference type="PROSITE-ProRule" id="PRU00169"/>
    </source>
</evidence>
<dbReference type="PANTHER" id="PTHR42713:SF3">
    <property type="entry name" value="TRANSCRIPTIONAL REGULATORY PROTEIN HPTR"/>
    <property type="match status" value="1"/>
</dbReference>
<comment type="caution">
    <text evidence="11">The sequence shown here is derived from an EMBL/GenBank/DDBJ whole genome shotgun (WGS) entry which is preliminary data.</text>
</comment>
<evidence type="ECO:0000256" key="2">
    <source>
        <dbReference type="ARBA" id="ARBA00022490"/>
    </source>
</evidence>
<feature type="modified residue" description="4-aspartylphosphate" evidence="8">
    <location>
        <position position="54"/>
    </location>
</feature>
<dbReference type="InterPro" id="IPR011006">
    <property type="entry name" value="CheY-like_superfamily"/>
</dbReference>
<dbReference type="EMBL" id="JARLKY010000106">
    <property type="protein sequence ID" value="MEC0231846.1"/>
    <property type="molecule type" value="Genomic_DNA"/>
</dbReference>
<dbReference type="PANTHER" id="PTHR42713">
    <property type="entry name" value="HISTIDINE KINASE-RELATED"/>
    <property type="match status" value="1"/>
</dbReference>
<dbReference type="Proteomes" id="UP001338137">
    <property type="component" value="Unassembled WGS sequence"/>
</dbReference>
<feature type="domain" description="HTH araC/xylS-type" evidence="9">
    <location>
        <begin position="405"/>
        <end position="504"/>
    </location>
</feature>
<protein>
    <submittedName>
        <fullName evidence="11">Response regulator</fullName>
    </submittedName>
</protein>